<dbReference type="Proteomes" id="UP000001338">
    <property type="component" value="Unassembled WGS sequence"/>
</dbReference>
<sequence>MSLVCNNEASVVLHFVLAEDQPEDREEIEDIGFEFEALQFSRIDVDVVVTVNAGPLIDGDTPGRIVYLRKES</sequence>
<accession>A0A828YWZ9</accession>
<name>A0A828YWZ9_9LEPT</name>
<protein>
    <submittedName>
        <fullName evidence="1">Uncharacterized protein</fullName>
    </submittedName>
</protein>
<dbReference type="EMBL" id="AFLV02000081">
    <property type="protein sequence ID" value="EKR62399.1"/>
    <property type="molecule type" value="Genomic_DNA"/>
</dbReference>
<gene>
    <name evidence="1" type="ORF">LEP1GSC036_1515</name>
</gene>
<proteinExistence type="predicted"/>
<evidence type="ECO:0000313" key="1">
    <source>
        <dbReference type="EMBL" id="EKR62399.1"/>
    </source>
</evidence>
<reference evidence="1 2" key="1">
    <citation type="submission" date="2012-10" db="EMBL/GenBank/DDBJ databases">
        <authorList>
            <person name="Harkins D.M."/>
            <person name="Durkin A.S."/>
            <person name="Brinkac L.M."/>
            <person name="Haft D.H."/>
            <person name="Selengut J.D."/>
            <person name="Sanka R."/>
            <person name="DePew J."/>
            <person name="Purushe J."/>
            <person name="Whelen A.C."/>
            <person name="Vinetz J.M."/>
            <person name="Sutton G.G."/>
            <person name="Nierman W.C."/>
            <person name="Fouts D.E."/>
        </authorList>
    </citation>
    <scope>NUCLEOTIDE SEQUENCE [LARGE SCALE GENOMIC DNA]</scope>
    <source>
        <strain evidence="1 2">2006001853</strain>
    </source>
</reference>
<dbReference type="AlphaFoldDB" id="A0A828YWZ9"/>
<organism evidence="1 2">
    <name type="scientific">Leptospira weilii str. 2006001853</name>
    <dbReference type="NCBI Taxonomy" id="1001589"/>
    <lineage>
        <taxon>Bacteria</taxon>
        <taxon>Pseudomonadati</taxon>
        <taxon>Spirochaetota</taxon>
        <taxon>Spirochaetia</taxon>
        <taxon>Leptospirales</taxon>
        <taxon>Leptospiraceae</taxon>
        <taxon>Leptospira</taxon>
    </lineage>
</organism>
<comment type="caution">
    <text evidence="1">The sequence shown here is derived from an EMBL/GenBank/DDBJ whole genome shotgun (WGS) entry which is preliminary data.</text>
</comment>
<evidence type="ECO:0000313" key="2">
    <source>
        <dbReference type="Proteomes" id="UP000001338"/>
    </source>
</evidence>